<name>A0ACD5GPP3_9CYAN</name>
<evidence type="ECO:0000313" key="1">
    <source>
        <dbReference type="EMBL" id="XPM62614.1"/>
    </source>
</evidence>
<reference evidence="1 2" key="1">
    <citation type="journal article" date="2016" name="Genome Announc.">
        <title>Draft Genome Sequence of the Thermotolerant Cyanobacterium Desertifilum sp. IPPAS B-1220.</title>
        <authorList>
            <person name="Mironov K.S."/>
            <person name="Sinetova M.A."/>
            <person name="Bolatkhan K."/>
            <person name="Zayadan B.K."/>
            <person name="Ustinova V.V."/>
            <person name="Kupriyanova E.V."/>
            <person name="Skrypnik A.N."/>
            <person name="Gogoleva N.E."/>
            <person name="Gogolev Y.V."/>
            <person name="Los D.A."/>
        </authorList>
    </citation>
    <scope>NUCLEOTIDE SEQUENCE [LARGE SCALE GENOMIC DNA]</scope>
    <source>
        <strain evidence="1 2">IPPAS B-1220</strain>
    </source>
</reference>
<gene>
    <name evidence="1" type="ORF">BH720_023575</name>
</gene>
<proteinExistence type="predicted"/>
<sequence>MVPDGQAPKPNSIARSVVLEVGGERIGVVGATTPTLRTISSPGNVGILPPNPTDIAALAAEIQTSVDALTATGINKVVLLAHMQQISIERQLAQLLRGVDVVIAGGSNTILANPDDPLRAGDTAAGTYPQRFTSASGEPVVLVNTDGNYRYVDRLVAEFDDNGIITNILDASGVLCDR</sequence>
<accession>A0ACD5GPP3</accession>
<evidence type="ECO:0000313" key="2">
    <source>
        <dbReference type="Proteomes" id="UP000095472"/>
    </source>
</evidence>
<organism evidence="1 2">
    <name type="scientific">Desertifilum tharense IPPAS B-1220</name>
    <dbReference type="NCBI Taxonomy" id="1781255"/>
    <lineage>
        <taxon>Bacteria</taxon>
        <taxon>Bacillati</taxon>
        <taxon>Cyanobacteriota</taxon>
        <taxon>Cyanophyceae</taxon>
        <taxon>Desertifilales</taxon>
        <taxon>Desertifilaceae</taxon>
        <taxon>Desertifilum</taxon>
    </lineage>
</organism>
<dbReference type="EMBL" id="CP182909">
    <property type="protein sequence ID" value="XPM62614.1"/>
    <property type="molecule type" value="Genomic_DNA"/>
</dbReference>
<keyword evidence="2" id="KW-1185">Reference proteome</keyword>
<dbReference type="Proteomes" id="UP000095472">
    <property type="component" value="Chromosome"/>
</dbReference>
<protein>
    <submittedName>
        <fullName evidence="1">Uncharacterized protein</fullName>
    </submittedName>
</protein>